<evidence type="ECO:0000313" key="2">
    <source>
        <dbReference type="Proteomes" id="UP000606786"/>
    </source>
</evidence>
<dbReference type="Proteomes" id="UP000606786">
    <property type="component" value="Unassembled WGS sequence"/>
</dbReference>
<dbReference type="EMBL" id="CAJHJT010000034">
    <property type="protein sequence ID" value="CAD7006695.1"/>
    <property type="molecule type" value="Genomic_DNA"/>
</dbReference>
<proteinExistence type="predicted"/>
<organism evidence="1 2">
    <name type="scientific">Ceratitis capitata</name>
    <name type="common">Mediterranean fruit fly</name>
    <name type="synonym">Tephritis capitata</name>
    <dbReference type="NCBI Taxonomy" id="7213"/>
    <lineage>
        <taxon>Eukaryota</taxon>
        <taxon>Metazoa</taxon>
        <taxon>Ecdysozoa</taxon>
        <taxon>Arthropoda</taxon>
        <taxon>Hexapoda</taxon>
        <taxon>Insecta</taxon>
        <taxon>Pterygota</taxon>
        <taxon>Neoptera</taxon>
        <taxon>Endopterygota</taxon>
        <taxon>Diptera</taxon>
        <taxon>Brachycera</taxon>
        <taxon>Muscomorpha</taxon>
        <taxon>Tephritoidea</taxon>
        <taxon>Tephritidae</taxon>
        <taxon>Ceratitis</taxon>
        <taxon>Ceratitis</taxon>
    </lineage>
</organism>
<protein>
    <submittedName>
        <fullName evidence="1">(Mediterranean fruit fly) hypothetical protein</fullName>
    </submittedName>
</protein>
<keyword evidence="2" id="KW-1185">Reference proteome</keyword>
<evidence type="ECO:0000313" key="1">
    <source>
        <dbReference type="EMBL" id="CAD7006695.1"/>
    </source>
</evidence>
<feature type="non-terminal residue" evidence="1">
    <location>
        <position position="1"/>
    </location>
</feature>
<accession>A0A811V8A1</accession>
<dbReference type="AlphaFoldDB" id="A0A811V8A1"/>
<name>A0A811V8A1_CERCA</name>
<gene>
    <name evidence="1" type="ORF">CCAP1982_LOCUS14994</name>
</gene>
<reference evidence="1" key="1">
    <citation type="submission" date="2020-11" db="EMBL/GenBank/DDBJ databases">
        <authorList>
            <person name="Whitehead M."/>
        </authorList>
    </citation>
    <scope>NUCLEOTIDE SEQUENCE</scope>
    <source>
        <strain evidence="1">EGII</strain>
    </source>
</reference>
<comment type="caution">
    <text evidence="1">The sequence shown here is derived from an EMBL/GenBank/DDBJ whole genome shotgun (WGS) entry which is preliminary data.</text>
</comment>
<sequence>CVLNPRNEESNNPFKLSRDNTRRYLKIAWKNKVESVGFLSSLQLGPNVEENTKRTCHYELGYNAISNKFVNEEAGEVTKDHLTLI</sequence>